<accession>A0A328ED88</accession>
<dbReference type="PANTHER" id="PTHR31973">
    <property type="entry name" value="POLYPROTEIN, PUTATIVE-RELATED"/>
    <property type="match status" value="1"/>
</dbReference>
<keyword evidence="1" id="KW-0479">Metal-binding</keyword>
<dbReference type="PROSITE" id="PS50966">
    <property type="entry name" value="ZF_SWIM"/>
    <property type="match status" value="1"/>
</dbReference>
<protein>
    <recommendedName>
        <fullName evidence="5">SWIM-type domain-containing protein</fullName>
    </recommendedName>
</protein>
<dbReference type="PANTHER" id="PTHR31973:SF195">
    <property type="entry name" value="MUDR FAMILY TRANSPOSASE"/>
    <property type="match status" value="1"/>
</dbReference>
<gene>
    <name evidence="6" type="ORF">DM860_001549</name>
</gene>
<dbReference type="EMBL" id="NQVE01000009">
    <property type="protein sequence ID" value="RAL54421.1"/>
    <property type="molecule type" value="Genomic_DNA"/>
</dbReference>
<evidence type="ECO:0000259" key="5">
    <source>
        <dbReference type="PROSITE" id="PS50966"/>
    </source>
</evidence>
<evidence type="ECO:0000313" key="7">
    <source>
        <dbReference type="Proteomes" id="UP000249390"/>
    </source>
</evidence>
<dbReference type="InterPro" id="IPR006564">
    <property type="entry name" value="Znf_PMZ"/>
</dbReference>
<evidence type="ECO:0000256" key="3">
    <source>
        <dbReference type="ARBA" id="ARBA00022833"/>
    </source>
</evidence>
<comment type="caution">
    <text evidence="6">The sequence shown here is derived from an EMBL/GenBank/DDBJ whole genome shotgun (WGS) entry which is preliminary data.</text>
</comment>
<sequence length="299" mass="34467">MLVQGRKPTMCMEGTCSTTKRGEWLLKKFDKKHTCRPDYSHGGDDYNITQGFIARMIVGKVRVDPQYKVKLIQHEIMELFNIAVTYKKCWHARLDASEMLYGSWKDSYNLLPTLLYTLQTSYPCTVAELIHDGGHGCGILTTNSSESFNNMLKGCRMLPKREKDKQLFQAVHYGGQEYAVSKTSRSNPANIYSFLVDLGRKTCTCGQWSSDGIPCVHVHGLYHSFRRLADDEISSMYSVEQYMRCYNVHINPVLFPQQSVYENLRILPTVRPAEEISRSGRRQRNRFLGEMDRVARHQN</sequence>
<reference evidence="6 7" key="1">
    <citation type="submission" date="2018-06" db="EMBL/GenBank/DDBJ databases">
        <title>The Genome of Cuscuta australis (Dodder) Provides Insight into the Evolution of Plant Parasitism.</title>
        <authorList>
            <person name="Liu H."/>
        </authorList>
    </citation>
    <scope>NUCLEOTIDE SEQUENCE [LARGE SCALE GENOMIC DNA]</scope>
    <source>
        <strain evidence="7">cv. Yunnan</strain>
        <tissue evidence="6">Vines</tissue>
    </source>
</reference>
<dbReference type="InterPro" id="IPR007527">
    <property type="entry name" value="Znf_SWIM"/>
</dbReference>
<dbReference type="SMART" id="SM00575">
    <property type="entry name" value="ZnF_PMZ"/>
    <property type="match status" value="1"/>
</dbReference>
<evidence type="ECO:0000256" key="2">
    <source>
        <dbReference type="ARBA" id="ARBA00022771"/>
    </source>
</evidence>
<evidence type="ECO:0000256" key="4">
    <source>
        <dbReference type="PROSITE-ProRule" id="PRU00325"/>
    </source>
</evidence>
<organism evidence="6 7">
    <name type="scientific">Cuscuta australis</name>
    <dbReference type="NCBI Taxonomy" id="267555"/>
    <lineage>
        <taxon>Eukaryota</taxon>
        <taxon>Viridiplantae</taxon>
        <taxon>Streptophyta</taxon>
        <taxon>Embryophyta</taxon>
        <taxon>Tracheophyta</taxon>
        <taxon>Spermatophyta</taxon>
        <taxon>Magnoliopsida</taxon>
        <taxon>eudicotyledons</taxon>
        <taxon>Gunneridae</taxon>
        <taxon>Pentapetalae</taxon>
        <taxon>asterids</taxon>
        <taxon>lamiids</taxon>
        <taxon>Solanales</taxon>
        <taxon>Convolvulaceae</taxon>
        <taxon>Cuscuteae</taxon>
        <taxon>Cuscuta</taxon>
        <taxon>Cuscuta subgen. Grammica</taxon>
        <taxon>Cuscuta sect. Cleistogrammica</taxon>
    </lineage>
</organism>
<proteinExistence type="predicted"/>
<evidence type="ECO:0000256" key="1">
    <source>
        <dbReference type="ARBA" id="ARBA00022723"/>
    </source>
</evidence>
<evidence type="ECO:0000313" key="6">
    <source>
        <dbReference type="EMBL" id="RAL54421.1"/>
    </source>
</evidence>
<keyword evidence="2 4" id="KW-0863">Zinc-finger</keyword>
<dbReference type="AlphaFoldDB" id="A0A328ED88"/>
<keyword evidence="3" id="KW-0862">Zinc</keyword>
<keyword evidence="7" id="KW-1185">Reference proteome</keyword>
<feature type="domain" description="SWIM-type" evidence="5">
    <location>
        <begin position="192"/>
        <end position="226"/>
    </location>
</feature>
<dbReference type="Pfam" id="PF04434">
    <property type="entry name" value="SWIM"/>
    <property type="match status" value="1"/>
</dbReference>
<name>A0A328ED88_9ASTE</name>
<dbReference type="Proteomes" id="UP000249390">
    <property type="component" value="Unassembled WGS sequence"/>
</dbReference>
<dbReference type="GO" id="GO:0008270">
    <property type="term" value="F:zinc ion binding"/>
    <property type="evidence" value="ECO:0007669"/>
    <property type="project" value="UniProtKB-KW"/>
</dbReference>